<evidence type="ECO:0000313" key="2">
    <source>
        <dbReference type="EMBL" id="KAJ6826611.1"/>
    </source>
</evidence>
<sequence>MPALPLFLPFVVNREINQGKECERSLPSPYNFIPAHLLFTLWAQLATLTSPNMLPGEEVIVGLNVLNILLLLIGNRMERCLE</sequence>
<dbReference type="EMBL" id="JANAVB010020798">
    <property type="protein sequence ID" value="KAJ6826611.1"/>
    <property type="molecule type" value="Genomic_DNA"/>
</dbReference>
<keyword evidence="3" id="KW-1185">Reference proteome</keyword>
<comment type="caution">
    <text evidence="2">The sequence shown here is derived from an EMBL/GenBank/DDBJ whole genome shotgun (WGS) entry which is preliminary data.</text>
</comment>
<organism evidence="2 3">
    <name type="scientific">Iris pallida</name>
    <name type="common">Sweet iris</name>
    <dbReference type="NCBI Taxonomy" id="29817"/>
    <lineage>
        <taxon>Eukaryota</taxon>
        <taxon>Viridiplantae</taxon>
        <taxon>Streptophyta</taxon>
        <taxon>Embryophyta</taxon>
        <taxon>Tracheophyta</taxon>
        <taxon>Spermatophyta</taxon>
        <taxon>Magnoliopsida</taxon>
        <taxon>Liliopsida</taxon>
        <taxon>Asparagales</taxon>
        <taxon>Iridaceae</taxon>
        <taxon>Iridoideae</taxon>
        <taxon>Irideae</taxon>
        <taxon>Iris</taxon>
    </lineage>
</organism>
<evidence type="ECO:0000313" key="1">
    <source>
        <dbReference type="EMBL" id="KAJ6820200.1"/>
    </source>
</evidence>
<accession>A0AAX6GEE7</accession>
<evidence type="ECO:0000313" key="3">
    <source>
        <dbReference type="Proteomes" id="UP001140949"/>
    </source>
</evidence>
<name>A0AAX6GEE7_IRIPA</name>
<protein>
    <submittedName>
        <fullName evidence="2">Uncharacterized protein</fullName>
    </submittedName>
</protein>
<gene>
    <name evidence="2" type="ORF">M6B38_371620</name>
    <name evidence="1" type="ORF">M6B38_397890</name>
</gene>
<reference evidence="2" key="2">
    <citation type="submission" date="2023-04" db="EMBL/GenBank/DDBJ databases">
        <authorList>
            <person name="Bruccoleri R.E."/>
            <person name="Oakeley E.J."/>
            <person name="Faust A.-M."/>
            <person name="Dessus-Babus S."/>
            <person name="Altorfer M."/>
            <person name="Burckhardt D."/>
            <person name="Oertli M."/>
            <person name="Naumann U."/>
            <person name="Petersen F."/>
            <person name="Wong J."/>
        </authorList>
    </citation>
    <scope>NUCLEOTIDE SEQUENCE</scope>
    <source>
        <strain evidence="2">GSM-AAB239-AS_SAM_17_03QT</strain>
        <tissue evidence="2">Leaf</tissue>
    </source>
</reference>
<dbReference type="Proteomes" id="UP001140949">
    <property type="component" value="Unassembled WGS sequence"/>
</dbReference>
<reference evidence="2" key="1">
    <citation type="journal article" date="2023" name="GigaByte">
        <title>Genome assembly of the bearded iris, Iris pallida Lam.</title>
        <authorList>
            <person name="Bruccoleri R.E."/>
            <person name="Oakeley E.J."/>
            <person name="Faust A.M.E."/>
            <person name="Altorfer M."/>
            <person name="Dessus-Babus S."/>
            <person name="Burckhardt D."/>
            <person name="Oertli M."/>
            <person name="Naumann U."/>
            <person name="Petersen F."/>
            <person name="Wong J."/>
        </authorList>
    </citation>
    <scope>NUCLEOTIDE SEQUENCE</scope>
    <source>
        <strain evidence="2">GSM-AAB239-AS_SAM_17_03QT</strain>
    </source>
</reference>
<dbReference type="AlphaFoldDB" id="A0AAX6GEE7"/>
<proteinExistence type="predicted"/>
<dbReference type="EMBL" id="JANAVB010025795">
    <property type="protein sequence ID" value="KAJ6820200.1"/>
    <property type="molecule type" value="Genomic_DNA"/>
</dbReference>